<feature type="transmembrane region" description="Helical" evidence="8">
    <location>
        <begin position="449"/>
        <end position="474"/>
    </location>
</feature>
<dbReference type="PANTHER" id="PTHR30354:SF22">
    <property type="entry name" value="HIGH-AFFINITY GLUCONATE TRANSPORTER"/>
    <property type="match status" value="1"/>
</dbReference>
<gene>
    <name evidence="9" type="ORF">G4L39_12320</name>
</gene>
<feature type="transmembrane region" description="Helical" evidence="8">
    <location>
        <begin position="412"/>
        <end position="429"/>
    </location>
</feature>
<feature type="transmembrane region" description="Helical" evidence="8">
    <location>
        <begin position="161"/>
        <end position="180"/>
    </location>
</feature>
<keyword evidence="4 8" id="KW-0812">Transmembrane</keyword>
<keyword evidence="6 8" id="KW-0472">Membrane</keyword>
<evidence type="ECO:0000313" key="9">
    <source>
        <dbReference type="EMBL" id="NGO40172.1"/>
    </source>
</evidence>
<feature type="transmembrane region" description="Helical" evidence="8">
    <location>
        <begin position="293"/>
        <end position="312"/>
    </location>
</feature>
<evidence type="ECO:0000256" key="3">
    <source>
        <dbReference type="ARBA" id="ARBA00022475"/>
    </source>
</evidence>
<sequence length="477" mass="50072">MDVSTAMQAGVGRPLWVLGLCVALLVLLIGRWRVHPFLALLGAALLAGWCADPARFAAANGGEGQSHALRVVEVAATELGNLCGRVGIVIALASILGVCLLESGAADKVVRRFLAVTGEARAGLALVCGGFLVSLPIFFDTFFMLLIPLARALRLRTGRDYTLYVLAICCAGAVTHSLVIPHPGPLAMVEVLKVDAGASVFVGTLCSIPVVAFGWQVARWLNRRHDLPLREAPGLSLAELQQVTRRPESELPSLGASLLPILLPLVLISGASFRKAFVPAEVLGPGTAVLELLGNRNVALLLGTVWAMGLAYRYTGRSWSRLSRMTGQGLETAGVVVLITAAGGAFGLMLARAGVGDAVQALVAGREVNLLVLAWTMAVLLKFAQGSATVSMLTTAGIMAGMAQQGQLPYHPMYLFLAIGFGALGISWMNDSGFWVIGRLSGLTERETLSTWTVLAFSMSAAGLVLTLLLAAVYPGI</sequence>
<dbReference type="GO" id="GO:0005886">
    <property type="term" value="C:plasma membrane"/>
    <property type="evidence" value="ECO:0007669"/>
    <property type="project" value="UniProtKB-SubCell"/>
</dbReference>
<keyword evidence="3" id="KW-1003">Cell membrane</keyword>
<keyword evidence="10" id="KW-1185">Reference proteome</keyword>
<accession>A0A6M1RZI4</accession>
<organism evidence="9 10">
    <name type="scientific">Limisphaera ngatamarikiensis</name>
    <dbReference type="NCBI Taxonomy" id="1324935"/>
    <lineage>
        <taxon>Bacteria</taxon>
        <taxon>Pseudomonadati</taxon>
        <taxon>Verrucomicrobiota</taxon>
        <taxon>Verrucomicrobiia</taxon>
        <taxon>Limisphaerales</taxon>
        <taxon>Limisphaeraceae</taxon>
        <taxon>Limisphaera</taxon>
    </lineage>
</organism>
<protein>
    <recommendedName>
        <fullName evidence="11">GntP family permease</fullName>
    </recommendedName>
</protein>
<evidence type="ECO:0000313" key="10">
    <source>
        <dbReference type="Proteomes" id="UP000477311"/>
    </source>
</evidence>
<feature type="transmembrane region" description="Helical" evidence="8">
    <location>
        <begin position="86"/>
        <end position="104"/>
    </location>
</feature>
<comment type="similarity">
    <text evidence="7">Belongs to the GntP permease family.</text>
</comment>
<evidence type="ECO:0000256" key="1">
    <source>
        <dbReference type="ARBA" id="ARBA00004651"/>
    </source>
</evidence>
<dbReference type="AlphaFoldDB" id="A0A6M1RZI4"/>
<evidence type="ECO:0000256" key="4">
    <source>
        <dbReference type="ARBA" id="ARBA00022692"/>
    </source>
</evidence>
<proteinExistence type="inferred from homology"/>
<feature type="transmembrane region" description="Helical" evidence="8">
    <location>
        <begin position="200"/>
        <end position="221"/>
    </location>
</feature>
<feature type="transmembrane region" description="Helical" evidence="8">
    <location>
        <begin position="333"/>
        <end position="353"/>
    </location>
</feature>
<comment type="caution">
    <text evidence="9">The sequence shown here is derived from an EMBL/GenBank/DDBJ whole genome shotgun (WGS) entry which is preliminary data.</text>
</comment>
<dbReference type="Proteomes" id="UP000477311">
    <property type="component" value="Unassembled WGS sequence"/>
</dbReference>
<feature type="transmembrane region" description="Helical" evidence="8">
    <location>
        <begin position="373"/>
        <end position="400"/>
    </location>
</feature>
<feature type="transmembrane region" description="Helical" evidence="8">
    <location>
        <begin position="254"/>
        <end position="273"/>
    </location>
</feature>
<keyword evidence="5 8" id="KW-1133">Transmembrane helix</keyword>
<evidence type="ECO:0000256" key="6">
    <source>
        <dbReference type="ARBA" id="ARBA00023136"/>
    </source>
</evidence>
<evidence type="ECO:0000256" key="2">
    <source>
        <dbReference type="ARBA" id="ARBA00022448"/>
    </source>
</evidence>
<comment type="subcellular location">
    <subcellularLocation>
        <location evidence="1">Cell membrane</location>
        <topology evidence="1">Multi-pass membrane protein</topology>
    </subcellularLocation>
</comment>
<dbReference type="InterPro" id="IPR003474">
    <property type="entry name" value="Glcn_transporter"/>
</dbReference>
<evidence type="ECO:0000256" key="5">
    <source>
        <dbReference type="ARBA" id="ARBA00022989"/>
    </source>
</evidence>
<reference evidence="9 10" key="1">
    <citation type="submission" date="2020-02" db="EMBL/GenBank/DDBJ databases">
        <title>Draft genome sequence of Limisphaera ngatamarikiensis NGM72.4T, a thermophilic Verrucomicrobia grouped in subdivision 3.</title>
        <authorList>
            <person name="Carere C.R."/>
            <person name="Steen J."/>
            <person name="Hugenholtz P."/>
            <person name="Stott M.B."/>
        </authorList>
    </citation>
    <scope>NUCLEOTIDE SEQUENCE [LARGE SCALE GENOMIC DNA]</scope>
    <source>
        <strain evidence="9 10">NGM72.4</strain>
    </source>
</reference>
<dbReference type="GO" id="GO:0015128">
    <property type="term" value="F:gluconate transmembrane transporter activity"/>
    <property type="evidence" value="ECO:0007669"/>
    <property type="project" value="InterPro"/>
</dbReference>
<feature type="transmembrane region" description="Helical" evidence="8">
    <location>
        <begin position="15"/>
        <end position="32"/>
    </location>
</feature>
<evidence type="ECO:0000256" key="8">
    <source>
        <dbReference type="SAM" id="Phobius"/>
    </source>
</evidence>
<dbReference type="PANTHER" id="PTHR30354">
    <property type="entry name" value="GNT FAMILY GLUCONATE TRANSPORTER"/>
    <property type="match status" value="1"/>
</dbReference>
<dbReference type="RefSeq" id="WP_165108492.1">
    <property type="nucleotide sequence ID" value="NZ_JAAKYA010000082.1"/>
</dbReference>
<dbReference type="Pfam" id="PF02447">
    <property type="entry name" value="GntP_permease"/>
    <property type="match status" value="1"/>
</dbReference>
<keyword evidence="2" id="KW-0813">Transport</keyword>
<evidence type="ECO:0008006" key="11">
    <source>
        <dbReference type="Google" id="ProtNLM"/>
    </source>
</evidence>
<evidence type="ECO:0000256" key="7">
    <source>
        <dbReference type="ARBA" id="ARBA00049663"/>
    </source>
</evidence>
<dbReference type="EMBL" id="JAAKYA010000082">
    <property type="protein sequence ID" value="NGO40172.1"/>
    <property type="molecule type" value="Genomic_DNA"/>
</dbReference>
<feature type="transmembrane region" description="Helical" evidence="8">
    <location>
        <begin position="124"/>
        <end position="149"/>
    </location>
</feature>
<name>A0A6M1RZI4_9BACT</name>